<feature type="compositionally biased region" description="Gly residues" evidence="1">
    <location>
        <begin position="599"/>
        <end position="631"/>
    </location>
</feature>
<proteinExistence type="predicted"/>
<feature type="compositionally biased region" description="Pro residues" evidence="1">
    <location>
        <begin position="503"/>
        <end position="512"/>
    </location>
</feature>
<dbReference type="PANTHER" id="PTHR36971">
    <property type="entry name" value="UNNAMED PRODUCT"/>
    <property type="match status" value="1"/>
</dbReference>
<comment type="caution">
    <text evidence="2">The sequence shown here is derived from an EMBL/GenBank/DDBJ whole genome shotgun (WGS) entry which is preliminary data.</text>
</comment>
<feature type="region of interest" description="Disordered" evidence="1">
    <location>
        <begin position="100"/>
        <end position="120"/>
    </location>
</feature>
<dbReference type="PANTHER" id="PTHR36971:SF3">
    <property type="entry name" value="C3H1-TYPE DOMAIN-CONTAINING PROTEIN"/>
    <property type="match status" value="1"/>
</dbReference>
<feature type="region of interest" description="Disordered" evidence="1">
    <location>
        <begin position="594"/>
        <end position="745"/>
    </location>
</feature>
<feature type="region of interest" description="Disordered" evidence="1">
    <location>
        <begin position="358"/>
        <end position="446"/>
    </location>
</feature>
<evidence type="ECO:0000256" key="1">
    <source>
        <dbReference type="SAM" id="MobiDB-lite"/>
    </source>
</evidence>
<feature type="compositionally biased region" description="Gly residues" evidence="1">
    <location>
        <begin position="413"/>
        <end position="437"/>
    </location>
</feature>
<dbReference type="EMBL" id="BRXU01000006">
    <property type="protein sequence ID" value="GLC52433.1"/>
    <property type="molecule type" value="Genomic_DNA"/>
</dbReference>
<evidence type="ECO:0008006" key="4">
    <source>
        <dbReference type="Google" id="ProtNLM"/>
    </source>
</evidence>
<dbReference type="PRINTS" id="PR01217">
    <property type="entry name" value="PRICHEXTENSN"/>
</dbReference>
<protein>
    <recommendedName>
        <fullName evidence="4">C3H1-type domain-containing protein</fullName>
    </recommendedName>
</protein>
<feature type="region of interest" description="Disordered" evidence="1">
    <location>
        <begin position="822"/>
        <end position="883"/>
    </location>
</feature>
<feature type="region of interest" description="Disordered" evidence="1">
    <location>
        <begin position="500"/>
        <end position="577"/>
    </location>
</feature>
<accession>A0A9W6BII1</accession>
<sequence>MEADLGATELLGQVTFRRPLSKRLVFFDLALLTGDKSAGAPRWVELLVKAEGELGAQHVRDIRDRVKLGDTVRAVGRYEHAGSDTFLVRQLVVQERWRDRHPDTPFQPRPAAGRHAAAAAASATGAGTTAAAASAAAAGGPVDAAGGAGGSATDGAVAYDVLTASGSGGVSSATAASDESAAVRGAVGGGGGGAGGGGLGLQDDGTRNLTAAAGGGGGGAAAAAKDAGRPAVCKYWAATGRCPKGGGGGDGGGGGGGTCRYDHPPERRGAAGAQQLYVRSRRAERLAAAADQGFVHEAGDAAKRRRAAVFADWLVRTYGKEYLNSGSGVLDVAGGRGALTFHLLLRCGVAATLVEPRPAKLSRSQHRELAAAAGSRGAAAAPSAAAASQLPQLRRRFEPKLWRGGRDEPPLAGNGGGDGGGGGGDDGGGGGDGGGGDDGGDGDGEAMGVRELLAGCSLVVGLHPDQATEAILDFALETGKPFALVPCCVFPRLYPHRRLRLGPSPPPPPPSVQGPGPGAGPGEAAAAAAESGGMLAGSRPPQLTQAPIAHPTASNPSSTPSSASSSSSPSPPHHWVPVESYPQLLDYLLQRTQRHGSDGRGGGGGGGSGGAEDDGGGGGGARGGRCGGGGAEPAADCTAPGDDNDGGGGGGEPSWRRRQREWLQLWRLAVPPPQAAKPNPDPLSTWDPDPDHQADPGLDPVPVSEPGTTQRESGAAPGFPATPPLLPPPPPPPALPPPPPPSSATATLGWLEAVGAQWEREAAPLSAAAATTAATAAASASFATLPLDAGMASRGALTAEEGAAAAAAVSARAMQWRQPILRWGTGGEGGTPGSGPNVAPARLSGSSSRSGTGGAGSGEGGVGAGAGPSPGGGPAGKQRGSRVGPAGVARLQFLGANQVVYRLPAGDGWQLAVDDHADGC</sequence>
<feature type="compositionally biased region" description="Gly residues" evidence="1">
    <location>
        <begin position="851"/>
        <end position="875"/>
    </location>
</feature>
<evidence type="ECO:0000313" key="2">
    <source>
        <dbReference type="EMBL" id="GLC52433.1"/>
    </source>
</evidence>
<feature type="compositionally biased region" description="Low complexity" evidence="1">
    <location>
        <begin position="370"/>
        <end position="392"/>
    </location>
</feature>
<feature type="compositionally biased region" description="Gly residues" evidence="1">
    <location>
        <begin position="824"/>
        <end position="833"/>
    </location>
</feature>
<evidence type="ECO:0000313" key="3">
    <source>
        <dbReference type="Proteomes" id="UP001165080"/>
    </source>
</evidence>
<feature type="compositionally biased region" description="Low complexity" evidence="1">
    <location>
        <begin position="522"/>
        <end position="538"/>
    </location>
</feature>
<feature type="compositionally biased region" description="Pro residues" evidence="1">
    <location>
        <begin position="670"/>
        <end position="681"/>
    </location>
</feature>
<keyword evidence="3" id="KW-1185">Reference proteome</keyword>
<feature type="compositionally biased region" description="Low complexity" evidence="1">
    <location>
        <begin position="109"/>
        <end position="120"/>
    </location>
</feature>
<reference evidence="2 3" key="1">
    <citation type="journal article" date="2023" name="Commun. Biol.">
        <title>Reorganization of the ancestral sex-determining regions during the evolution of trioecy in Pleodorina starrii.</title>
        <authorList>
            <person name="Takahashi K."/>
            <person name="Suzuki S."/>
            <person name="Kawai-Toyooka H."/>
            <person name="Yamamoto K."/>
            <person name="Hamaji T."/>
            <person name="Ootsuki R."/>
            <person name="Yamaguchi H."/>
            <person name="Kawachi M."/>
            <person name="Higashiyama T."/>
            <person name="Nozaki H."/>
        </authorList>
    </citation>
    <scope>NUCLEOTIDE SEQUENCE [LARGE SCALE GENOMIC DNA]</scope>
    <source>
        <strain evidence="2 3">NIES-4479</strain>
    </source>
</reference>
<feature type="compositionally biased region" description="Low complexity" evidence="1">
    <location>
        <begin position="551"/>
        <end position="568"/>
    </location>
</feature>
<organism evidence="2 3">
    <name type="scientific">Pleodorina starrii</name>
    <dbReference type="NCBI Taxonomy" id="330485"/>
    <lineage>
        <taxon>Eukaryota</taxon>
        <taxon>Viridiplantae</taxon>
        <taxon>Chlorophyta</taxon>
        <taxon>core chlorophytes</taxon>
        <taxon>Chlorophyceae</taxon>
        <taxon>CS clade</taxon>
        <taxon>Chlamydomonadales</taxon>
        <taxon>Volvocaceae</taxon>
        <taxon>Pleodorina</taxon>
    </lineage>
</organism>
<feature type="compositionally biased region" description="Low complexity" evidence="1">
    <location>
        <begin position="834"/>
        <end position="850"/>
    </location>
</feature>
<dbReference type="InterPro" id="IPR029063">
    <property type="entry name" value="SAM-dependent_MTases_sf"/>
</dbReference>
<name>A0A9W6BII1_9CHLO</name>
<gene>
    <name evidence="2" type="primary">PLEST012061</name>
    <name evidence="2" type="ORF">PLESTB_000628600</name>
</gene>
<dbReference type="Proteomes" id="UP001165080">
    <property type="component" value="Unassembled WGS sequence"/>
</dbReference>
<dbReference type="AlphaFoldDB" id="A0A9W6BII1"/>
<dbReference type="SUPFAM" id="SSF53335">
    <property type="entry name" value="S-adenosyl-L-methionine-dependent methyltransferases"/>
    <property type="match status" value="1"/>
</dbReference>
<feature type="compositionally biased region" description="Pro residues" evidence="1">
    <location>
        <begin position="720"/>
        <end position="742"/>
    </location>
</feature>
<feature type="compositionally biased region" description="Basic and acidic residues" evidence="1">
    <location>
        <begin position="395"/>
        <end position="409"/>
    </location>
</feature>